<evidence type="ECO:0000313" key="6">
    <source>
        <dbReference type="MGI" id="MGI:1914906"/>
    </source>
</evidence>
<reference evidence="4" key="1">
    <citation type="journal article" date="1999" name="Methods Enzymol.">
        <title>High-efficiency full-length cDNA cloning.</title>
        <authorList>
            <person name="Carninci P."/>
            <person name="Hayashizaki Y."/>
        </authorList>
    </citation>
    <scope>NUCLEOTIDE SEQUENCE</scope>
    <source>
        <strain evidence="4">C57BL/6J</strain>
        <tissue evidence="4">Testis</tissue>
    </source>
</reference>
<evidence type="ECO:0000256" key="2">
    <source>
        <dbReference type="SAM" id="Coils"/>
    </source>
</evidence>
<organism evidence="4">
    <name type="scientific">Mus musculus</name>
    <name type="common">Mouse</name>
    <dbReference type="NCBI Taxonomy" id="10090"/>
    <lineage>
        <taxon>Eukaryota</taxon>
        <taxon>Metazoa</taxon>
        <taxon>Chordata</taxon>
        <taxon>Craniata</taxon>
        <taxon>Vertebrata</taxon>
        <taxon>Euteleostomi</taxon>
        <taxon>Mammalia</taxon>
        <taxon>Eutheria</taxon>
        <taxon>Euarchontoglires</taxon>
        <taxon>Glires</taxon>
        <taxon>Rodentia</taxon>
        <taxon>Myomorpha</taxon>
        <taxon>Muroidea</taxon>
        <taxon>Muridae</taxon>
        <taxon>Murinae</taxon>
        <taxon>Mus</taxon>
        <taxon>Mus</taxon>
    </lineage>
</organism>
<evidence type="ECO:0000259" key="3">
    <source>
        <dbReference type="Pfam" id="PF14988"/>
    </source>
</evidence>
<evidence type="ECO:0000256" key="1">
    <source>
        <dbReference type="ARBA" id="ARBA00023054"/>
    </source>
</evidence>
<dbReference type="PANTHER" id="PTHR14845:SF8">
    <property type="entry name" value="COILED-COIL DOMAIN CONTAINING 121"/>
    <property type="match status" value="1"/>
</dbReference>
<reference evidence="5" key="10">
    <citation type="journal article" date="2011" name="PLoS Biol.">
        <title>Modernizing reference genome assemblies.</title>
        <authorList>
            <person name="Church D.M."/>
            <person name="Schneider V.A."/>
            <person name="Graves T."/>
            <person name="Auger K."/>
            <person name="Cunningham F."/>
            <person name="Bouk N."/>
            <person name="Chen H.C."/>
            <person name="Agarwala R."/>
            <person name="McLaren W.M."/>
            <person name="Ritchie G.R."/>
            <person name="Albracht D."/>
            <person name="Kremitzki M."/>
            <person name="Rock S."/>
            <person name="Kotkiewicz H."/>
            <person name="Kremitzki C."/>
            <person name="Wollam A."/>
            <person name="Trani L."/>
            <person name="Fulton L."/>
            <person name="Fulton R."/>
            <person name="Matthews L."/>
            <person name="Whitehead S."/>
            <person name="Chow W."/>
            <person name="Torrance J."/>
            <person name="Dunn M."/>
            <person name="Harden G."/>
            <person name="Threadgold G."/>
            <person name="Wood J."/>
            <person name="Collins J."/>
            <person name="Heath P."/>
            <person name="Griffiths G."/>
            <person name="Pelan S."/>
            <person name="Grafham D."/>
            <person name="Eichler E.E."/>
            <person name="Weinstock G."/>
            <person name="Mardis E.R."/>
            <person name="Wilson R.K."/>
            <person name="Howe K."/>
            <person name="Flicek P."/>
            <person name="Hubbard T."/>
        </authorList>
    </citation>
    <scope>NUCLEOTIDE SEQUENCE [LARGE SCALE GENOMIC DNA]</scope>
    <source>
        <strain evidence="5">C57BL/6J</strain>
    </source>
</reference>
<feature type="coiled-coil region" evidence="2">
    <location>
        <begin position="161"/>
        <end position="188"/>
    </location>
</feature>
<reference evidence="5" key="11">
    <citation type="submission" date="2025-05" db="UniProtKB">
        <authorList>
            <consortium name="Ensembl"/>
        </authorList>
    </citation>
    <scope>IDENTIFICATION</scope>
    <source>
        <strain evidence="5">C57BL/6J</strain>
    </source>
</reference>
<dbReference type="InterPro" id="IPR032777">
    <property type="entry name" value="DUF4515"/>
</dbReference>
<keyword evidence="1 2" id="KW-0175">Coiled coil</keyword>
<dbReference type="BioGRID-ORCS" id="67656">
    <property type="hits" value="2 hits in 78 CRISPR screens"/>
</dbReference>
<dbReference type="Pfam" id="PF14988">
    <property type="entry name" value="DUF4515"/>
    <property type="match status" value="1"/>
</dbReference>
<feature type="coiled-coil region" evidence="2">
    <location>
        <begin position="359"/>
        <end position="386"/>
    </location>
</feature>
<reference evidence="5 7" key="9">
    <citation type="journal article" date="2009" name="PLoS Biol.">
        <title>Lineage-specific biology revealed by a finished genome assembly of the mouse.</title>
        <authorList>
            <consortium name="Mouse Genome Sequencing Consortium"/>
            <person name="Church D.M."/>
            <person name="Goodstadt L."/>
            <person name="Hillier L.W."/>
            <person name="Zody M.C."/>
            <person name="Goldstein S."/>
            <person name="She X."/>
            <person name="Bult C.J."/>
            <person name="Agarwala R."/>
            <person name="Cherry J.L."/>
            <person name="DiCuccio M."/>
            <person name="Hlavina W."/>
            <person name="Kapustin Y."/>
            <person name="Meric P."/>
            <person name="Maglott D."/>
            <person name="Birtle Z."/>
            <person name="Marques A.C."/>
            <person name="Graves T."/>
            <person name="Zhou S."/>
            <person name="Teague B."/>
            <person name="Potamousis K."/>
            <person name="Churas C."/>
            <person name="Place M."/>
            <person name="Herschleb J."/>
            <person name="Runnheim R."/>
            <person name="Forrest D."/>
            <person name="Amos-Landgraf J."/>
            <person name="Schwartz D.C."/>
            <person name="Cheng Z."/>
            <person name="Lindblad-Toh K."/>
            <person name="Eichler E.E."/>
            <person name="Ponting C.P."/>
        </authorList>
    </citation>
    <scope>NUCLEOTIDE SEQUENCE [LARGE SCALE GENOMIC DNA]</scope>
    <source>
        <strain evidence="5 7">C57BL/6J</strain>
    </source>
</reference>
<sequence length="437" mass="50471">MGRLDNGETEKESVVAEWDVGGGARPCSSEVREEMDSQMQCDCISQDRSPRSGGKFSRPARTKLVAKTKKLYVNPSCAKSHPVCPKVKTPLENCAPQRQTCGTSSLAKILSEPQTHLNACLSSGTRFAQSSKGSPQPSTYLTILNELFKSERLTELEKEVKSKTMEALESLSRKIEEARLQQEHLLQDSRLLQRDTLCVDAEKNCFLRVLRKQSEQCKKKHGQLWNQYVQDLGEIIRRKQELTLRFAKQTEELQTQLFQGKIKQSQLEQQFQSMEHISSIQKSQEMKIQMLEKELEDVKAETARKDHQAHLQFLQRKTHLMRQIQELRSLQAGDHNTPEVRQKAQLFKSTAKKVNSEYCRSVCRENQELQEDLLKLIQEYYKLESIKRKLEMCKERLKEEQCYQEALVRGRGQLKAKREKSHTCDPCPPNQGVLRPH</sequence>
<dbReference type="GeneTree" id="ENSGT01000000214622"/>
<dbReference type="VEuPathDB" id="HostDB:ENSMUSG00000029138"/>
<reference evidence="4" key="3">
    <citation type="journal article" date="2000" name="Genome Res.">
        <title>RIKEN integrated sequence analysis (RISA) system--384-format sequencing pipeline with 384 multicapillary sequencer.</title>
        <authorList>
            <person name="Shibata K."/>
            <person name="Itoh M."/>
            <person name="Aizawa K."/>
            <person name="Nagaoka S."/>
            <person name="Sasaki N."/>
            <person name="Carninci P."/>
            <person name="Konno H."/>
            <person name="Akiyama J."/>
            <person name="Nishi K."/>
            <person name="Kitsunai T."/>
            <person name="Tashiro H."/>
            <person name="Itoh M."/>
            <person name="Sumi N."/>
            <person name="Ishii Y."/>
            <person name="Nakamura S."/>
            <person name="Hazama M."/>
            <person name="Nishine T."/>
            <person name="Harada A."/>
            <person name="Yamamoto R."/>
            <person name="Matsumoto H."/>
            <person name="Sakaguchi S."/>
            <person name="Ikegami T."/>
            <person name="Kashiwagi K."/>
            <person name="Fujiwake S."/>
            <person name="Inoue K."/>
            <person name="Togawa Y."/>
            <person name="Izawa M."/>
            <person name="Ohara E."/>
            <person name="Watahiki M."/>
            <person name="Yoneda Y."/>
            <person name="Ishikawa T."/>
            <person name="Ozawa K."/>
            <person name="Tanaka T."/>
            <person name="Matsuura S."/>
            <person name="Kawai J."/>
            <person name="Okazaki Y."/>
            <person name="Muramatsu M."/>
            <person name="Inoue Y."/>
            <person name="Kira A."/>
            <person name="Hayashizaki Y."/>
        </authorList>
    </citation>
    <scope>NUCLEOTIDE SEQUENCE</scope>
    <source>
        <strain evidence="4">C57BL/6J</strain>
        <tissue evidence="4">Testis</tissue>
    </source>
</reference>
<evidence type="ECO:0000313" key="5">
    <source>
        <dbReference type="Ensembl" id="ENSMUSP00000031020.3"/>
    </source>
</evidence>
<reference evidence="4" key="5">
    <citation type="journal article" date="2001" name="Nature">
        <title>Functional annotation of a full-length mouse cDNA collection.</title>
        <authorList>
            <consortium name="The RIKEN Genome Exploration Research Group Phase II Team and the FANTOM Consortium"/>
        </authorList>
    </citation>
    <scope>NUCLEOTIDE SEQUENCE</scope>
    <source>
        <strain evidence="4">C57BL/6J</strain>
        <tissue evidence="4">Testis</tissue>
    </source>
</reference>
<dbReference type="ProteomicsDB" id="336551"/>
<evidence type="ECO:0000313" key="7">
    <source>
        <dbReference type="Proteomes" id="UP000000589"/>
    </source>
</evidence>
<dbReference type="AGR" id="MGI:1914906"/>
<dbReference type="MGI" id="MGI:1914906">
    <property type="gene designation" value="Ccdc121"/>
</dbReference>
<accession>Q9D496</accession>
<dbReference type="STRING" id="10090.ENSMUSP00000031020"/>
<protein>
    <submittedName>
        <fullName evidence="5">Coiled-coil domain containing 121</fullName>
    </submittedName>
</protein>
<dbReference type="GeneID" id="67656"/>
<dbReference type="eggNOG" id="ENOG502RXQ4">
    <property type="taxonomic scope" value="Eukaryota"/>
</dbReference>
<reference evidence="4" key="8">
    <citation type="journal article" date="2005" name="Science">
        <title>Antisense Transcription in the Mammalian Transcriptome.</title>
        <authorList>
            <consortium name="RIKEN Genome Exploration Research Group and Genome Science Group (Genome Network Project Core Group) and the FANTOM Consortium"/>
        </authorList>
    </citation>
    <scope>NUCLEOTIDE SEQUENCE</scope>
    <source>
        <strain evidence="4">C57BL/6J</strain>
        <tissue evidence="4">Testis</tissue>
    </source>
</reference>
<dbReference type="HOGENOM" id="CLU_047789_1_0_1"/>
<dbReference type="CTD" id="79635"/>
<gene>
    <name evidence="5 6" type="primary">Ccdc121</name>
    <name evidence="6" type="synonym">4930548H24Rik</name>
</gene>
<dbReference type="OrthoDB" id="9625750at2759"/>
<dbReference type="Bgee" id="ENSMUSG00000029138">
    <property type="expression patterns" value="Expressed in spermatid and 80 other cell types or tissues"/>
</dbReference>
<dbReference type="PhosphoSitePlus" id="Q9D496"/>
<dbReference type="EMBL" id="AK016690">
    <property type="protein sequence ID" value="BAB30382.1"/>
    <property type="molecule type" value="mRNA"/>
</dbReference>
<dbReference type="PaxDb" id="10090-ENSMUSP00000031020"/>
<dbReference type="KEGG" id="mmu:67656"/>
<name>Q9D496_MOUSE</name>
<dbReference type="UCSC" id="uc008wyh.1">
    <property type="organism name" value="mouse"/>
</dbReference>
<reference evidence="4" key="6">
    <citation type="journal article" date="2002" name="Nature">
        <title>Analysis of the mouse transcriptome based on functional annotation of 60,770 full-length cDNAs.</title>
        <authorList>
            <consortium name="The FANTOM Consortium and the RIKEN Genome Exploration Research Group Phase I and II Team"/>
        </authorList>
    </citation>
    <scope>NUCLEOTIDE SEQUENCE</scope>
    <source>
        <strain evidence="4">C57BL/6J</strain>
        <tissue evidence="4">Testis</tissue>
    </source>
</reference>
<reference evidence="4" key="4">
    <citation type="submission" date="2000-07" db="EMBL/GenBank/DDBJ databases">
        <authorList>
            <person name="Adachi J."/>
            <person name="Aizawa K."/>
            <person name="Akahira S."/>
            <person name="Akimura T."/>
            <person name="Arai A."/>
            <person name="Aono H."/>
            <person name="Arakawa T."/>
            <person name="Bono H."/>
            <person name="Carninci P."/>
            <person name="Fukuda S."/>
            <person name="Fukunishi Y."/>
            <person name="Furuno M."/>
            <person name="Hanagaki T."/>
            <person name="Hara A."/>
            <person name="Hayatsu N."/>
            <person name="Hiramoto K."/>
            <person name="Hiraoka T."/>
            <person name="Hori F."/>
            <person name="Imotani K."/>
            <person name="Ishii Y."/>
            <person name="Itoh M."/>
            <person name="Izawa M."/>
            <person name="Kasukawa T."/>
            <person name="Kato H."/>
            <person name="Kawai J."/>
            <person name="Kojima Y."/>
            <person name="Konno H."/>
            <person name="Kouda M."/>
            <person name="Koya S."/>
            <person name="Kurihara C."/>
            <person name="Matsuyama T."/>
            <person name="Miyazaki A."/>
            <person name="Nishi K."/>
            <person name="Nomura K."/>
            <person name="Numazaki R."/>
            <person name="Ohno M."/>
            <person name="Okazaki Y."/>
            <person name="Okido T."/>
            <person name="Owa C."/>
            <person name="Saito H."/>
            <person name="Saito R."/>
            <person name="Sakai C."/>
            <person name="Sakai K."/>
            <person name="Sano H."/>
            <person name="Sasaki D."/>
            <person name="Shibata K."/>
            <person name="Shibata Y."/>
            <person name="Shinagawa A."/>
            <person name="Shiraki T."/>
            <person name="Sogabe Y."/>
            <person name="Suzuki H."/>
            <person name="Tagami M."/>
            <person name="Tagawa A."/>
            <person name="Takahashi F."/>
            <person name="Tanaka T."/>
            <person name="Tejima Y."/>
            <person name="Toya T."/>
            <person name="Yamamura T."/>
            <person name="Yasunishi A."/>
            <person name="Yoshida K."/>
            <person name="Yoshino M."/>
            <person name="Muramatsu M."/>
            <person name="Hayashizaki Y."/>
        </authorList>
    </citation>
    <scope>NUCLEOTIDE SEQUENCE</scope>
    <source>
        <strain evidence="4">C57BL/6J</strain>
        <tissue evidence="4">Testis</tissue>
    </source>
</reference>
<dbReference type="SMR" id="Q9D496"/>
<dbReference type="Ensembl" id="ENSMUST00000031020.5">
    <property type="protein sequence ID" value="ENSMUSP00000031020.3"/>
    <property type="gene ID" value="ENSMUSG00000029138.5"/>
</dbReference>
<dbReference type="PANTHER" id="PTHR14845">
    <property type="entry name" value="COILED-COIL DOMAIN-CONTAINING 166"/>
    <property type="match status" value="1"/>
</dbReference>
<reference evidence="4" key="2">
    <citation type="journal article" date="2000" name="Genome Res.">
        <title>Normalization and subtraction of cap-trapper-selected cDNAs to prepare full-length cDNA libraries for rapid discovery of new genes.</title>
        <authorList>
            <person name="Carninci P."/>
            <person name="Shibata Y."/>
            <person name="Hayatsu N."/>
            <person name="Sugahara Y."/>
            <person name="Shibata K."/>
            <person name="Itoh M."/>
            <person name="Konno H."/>
            <person name="Okazaki Y."/>
            <person name="Muramatsu M."/>
            <person name="Hayashizaki Y."/>
        </authorList>
    </citation>
    <scope>NUCLEOTIDE SEQUENCE</scope>
    <source>
        <strain evidence="4">C57BL/6J</strain>
        <tissue evidence="4">Testis</tissue>
    </source>
</reference>
<keyword evidence="7" id="KW-1185">Reference proteome</keyword>
<feature type="domain" description="DUF4515" evidence="3">
    <location>
        <begin position="202"/>
        <end position="407"/>
    </location>
</feature>
<dbReference type="RefSeq" id="NP_080572.1">
    <property type="nucleotide sequence ID" value="NM_026296.4"/>
</dbReference>
<evidence type="ECO:0000313" key="4">
    <source>
        <dbReference type="EMBL" id="BAB30382.1"/>
    </source>
</evidence>
<dbReference type="AlphaFoldDB" id="Q9D496"/>
<proteinExistence type="evidence at transcript level"/>
<dbReference type="OMA" id="QSMEHIS"/>
<feature type="coiled-coil region" evidence="2">
    <location>
        <begin position="281"/>
        <end position="308"/>
    </location>
</feature>
<dbReference type="Proteomes" id="UP000000589">
    <property type="component" value="Chromosome 5"/>
</dbReference>
<reference evidence="4" key="7">
    <citation type="journal article" date="2005" name="Science">
        <title>The Transcriptional Landscape of the Mammalian Genome.</title>
        <authorList>
            <consortium name="The FANTOM Consortium"/>
            <consortium name="Riken Genome Exploration Research Group and Genome Science Group (Genome Network Project Core Group)"/>
        </authorList>
    </citation>
    <scope>NUCLEOTIDE SEQUENCE</scope>
    <source>
        <strain evidence="4">C57BL/6J</strain>
        <tissue evidence="4">Testis</tissue>
    </source>
</reference>